<protein>
    <recommendedName>
        <fullName evidence="5">EamA domain-containing protein</fullName>
    </recommendedName>
</protein>
<dbReference type="GO" id="GO:0030234">
    <property type="term" value="F:enzyme regulator activity"/>
    <property type="evidence" value="ECO:0007669"/>
    <property type="project" value="InterPro"/>
</dbReference>
<dbReference type="InterPro" id="IPR037185">
    <property type="entry name" value="EmrE-like"/>
</dbReference>
<feature type="transmembrane region" description="Helical" evidence="2">
    <location>
        <begin position="236"/>
        <end position="253"/>
    </location>
</feature>
<dbReference type="GO" id="GO:0005789">
    <property type="term" value="C:endoplasmic reticulum membrane"/>
    <property type="evidence" value="ECO:0007669"/>
    <property type="project" value="InterPro"/>
</dbReference>
<gene>
    <name evidence="3" type="ORF">DAPK24_010680</name>
</gene>
<reference evidence="3 4" key="1">
    <citation type="journal article" date="2023" name="Elife">
        <title>Identification of key yeast species and microbe-microbe interactions impacting larval growth of Drosophila in the wild.</title>
        <authorList>
            <person name="Mure A."/>
            <person name="Sugiura Y."/>
            <person name="Maeda R."/>
            <person name="Honda K."/>
            <person name="Sakurai N."/>
            <person name="Takahashi Y."/>
            <person name="Watada M."/>
            <person name="Katoh T."/>
            <person name="Gotoh A."/>
            <person name="Gotoh Y."/>
            <person name="Taniguchi I."/>
            <person name="Nakamura K."/>
            <person name="Hayashi T."/>
            <person name="Katayama T."/>
            <person name="Uemura T."/>
            <person name="Hattori Y."/>
        </authorList>
    </citation>
    <scope>NUCLEOTIDE SEQUENCE [LARGE SCALE GENOMIC DNA]</scope>
    <source>
        <strain evidence="3 4">PK-24</strain>
    </source>
</reference>
<keyword evidence="2" id="KW-1133">Transmembrane helix</keyword>
<evidence type="ECO:0000313" key="3">
    <source>
        <dbReference type="EMBL" id="GMM44493.1"/>
    </source>
</evidence>
<feature type="transmembrane region" description="Helical" evidence="2">
    <location>
        <begin position="400"/>
        <end position="416"/>
    </location>
</feature>
<dbReference type="GO" id="GO:0006874">
    <property type="term" value="P:intracellular calcium ion homeostasis"/>
    <property type="evidence" value="ECO:0007669"/>
    <property type="project" value="InterPro"/>
</dbReference>
<feature type="transmembrane region" description="Helical" evidence="2">
    <location>
        <begin position="290"/>
        <end position="310"/>
    </location>
</feature>
<evidence type="ECO:0000256" key="2">
    <source>
        <dbReference type="SAM" id="Phobius"/>
    </source>
</evidence>
<evidence type="ECO:0000256" key="1">
    <source>
        <dbReference type="SAM" id="MobiDB-lite"/>
    </source>
</evidence>
<comment type="caution">
    <text evidence="3">The sequence shown here is derived from an EMBL/GenBank/DDBJ whole genome shotgun (WGS) entry which is preliminary data.</text>
</comment>
<keyword evidence="4" id="KW-1185">Reference proteome</keyword>
<dbReference type="Pfam" id="PF16965">
    <property type="entry name" value="CSG2"/>
    <property type="match status" value="1"/>
</dbReference>
<feature type="transmembrane region" description="Helical" evidence="2">
    <location>
        <begin position="422"/>
        <end position="443"/>
    </location>
</feature>
<evidence type="ECO:0000313" key="4">
    <source>
        <dbReference type="Proteomes" id="UP001378960"/>
    </source>
</evidence>
<dbReference type="AlphaFoldDB" id="A0AAV5QYX5"/>
<dbReference type="PANTHER" id="PTHR19346:SF4">
    <property type="entry name" value="SUGAR PHOSPHATE TRANSPORTER DOMAIN-CONTAINING PROTEIN"/>
    <property type="match status" value="1"/>
</dbReference>
<feature type="transmembrane region" description="Helical" evidence="2">
    <location>
        <begin position="101"/>
        <end position="124"/>
    </location>
</feature>
<dbReference type="InterPro" id="IPR031581">
    <property type="entry name" value="Csg2"/>
</dbReference>
<keyword evidence="2" id="KW-0812">Transmembrane</keyword>
<evidence type="ECO:0008006" key="5">
    <source>
        <dbReference type="Google" id="ProtNLM"/>
    </source>
</evidence>
<feature type="compositionally biased region" description="Polar residues" evidence="1">
    <location>
        <begin position="13"/>
        <end position="25"/>
    </location>
</feature>
<feature type="transmembrane region" description="Helical" evidence="2">
    <location>
        <begin position="260"/>
        <end position="278"/>
    </location>
</feature>
<accession>A0AAV5QYX5</accession>
<proteinExistence type="predicted"/>
<sequence>MANRETSRLAPDPNSSGMTFSNYHSDPNVLSIPNSNSRDRRDSNITSTSISTSINHEGYEFSYLKIIFVIVLFIISMITFVSQTELTSLLFTNYGFDEPILLLYLNHGSWWVLWVVQFVSIALLKSFKRYLNHIKGYDELNGKRWKGFRKAFASSVKAQHQNIFHTAELTTKANNSNYQIIYNDSTKSFKNYSTFFKSEALLYMIKMSVLLSIILNVAGVTWFIAMGLSTGSDVTAIYNCSAFTAYVFAIPILKEKFSWIKANSVITAVAGVFVVAYMGSSNQSNDANNYPYRLMGNLIILVGAILYGLYEVFYKKWCCPPSEIVSARRQATFSNFVMCLMGISTFFLLGIGMLTVHFSGLHHFKIPTNSKAILCIVLSLISNHLFSVSFLGLMSLTSPVLSSVASLLTILVVGVFEWTFRGIIITFAQLFGYLLIIIGFSLLSYASWNEISKEDVDDGYITDAESTYSASLA</sequence>
<feature type="transmembrane region" description="Helical" evidence="2">
    <location>
        <begin position="331"/>
        <end position="351"/>
    </location>
</feature>
<keyword evidence="2" id="KW-0472">Membrane</keyword>
<feature type="transmembrane region" description="Helical" evidence="2">
    <location>
        <begin position="200"/>
        <end position="224"/>
    </location>
</feature>
<dbReference type="Proteomes" id="UP001378960">
    <property type="component" value="Unassembled WGS sequence"/>
</dbReference>
<dbReference type="EMBL" id="BTGB01000001">
    <property type="protein sequence ID" value="GMM44493.1"/>
    <property type="molecule type" value="Genomic_DNA"/>
</dbReference>
<organism evidence="3 4">
    <name type="scientific">Pichia kluyveri</name>
    <name type="common">Yeast</name>
    <dbReference type="NCBI Taxonomy" id="36015"/>
    <lineage>
        <taxon>Eukaryota</taxon>
        <taxon>Fungi</taxon>
        <taxon>Dikarya</taxon>
        <taxon>Ascomycota</taxon>
        <taxon>Saccharomycotina</taxon>
        <taxon>Pichiomycetes</taxon>
        <taxon>Pichiales</taxon>
        <taxon>Pichiaceae</taxon>
        <taxon>Pichia</taxon>
    </lineage>
</organism>
<name>A0AAV5QYX5_PICKL</name>
<feature type="region of interest" description="Disordered" evidence="1">
    <location>
        <begin position="1"/>
        <end position="28"/>
    </location>
</feature>
<dbReference type="SUPFAM" id="SSF103481">
    <property type="entry name" value="Multidrug resistance efflux transporter EmrE"/>
    <property type="match status" value="1"/>
</dbReference>
<feature type="transmembrane region" description="Helical" evidence="2">
    <location>
        <begin position="63"/>
        <end position="81"/>
    </location>
</feature>
<dbReference type="InterPro" id="IPR026505">
    <property type="entry name" value="Solute_c_fam_35_mem_F3/F4"/>
</dbReference>
<dbReference type="PANTHER" id="PTHR19346">
    <property type="entry name" value="SUGAR PHOSPHATE TRANSPORTER DOMAIN-CONTAINING PROTEIN"/>
    <property type="match status" value="1"/>
</dbReference>
<feature type="transmembrane region" description="Helical" evidence="2">
    <location>
        <begin position="371"/>
        <end position="393"/>
    </location>
</feature>